<protein>
    <submittedName>
        <fullName evidence="4">RNA polymerase sigma factor</fullName>
    </submittedName>
</protein>
<reference evidence="4 5" key="1">
    <citation type="submission" date="2019-02" db="EMBL/GenBank/DDBJ databases">
        <title>Deep-cultivation of Planctomycetes and their phenomic and genomic characterization uncovers novel biology.</title>
        <authorList>
            <person name="Wiegand S."/>
            <person name="Jogler M."/>
            <person name="Boedeker C."/>
            <person name="Pinto D."/>
            <person name="Vollmers J."/>
            <person name="Rivas-Marin E."/>
            <person name="Kohn T."/>
            <person name="Peeters S.H."/>
            <person name="Heuer A."/>
            <person name="Rast P."/>
            <person name="Oberbeckmann S."/>
            <person name="Bunk B."/>
            <person name="Jeske O."/>
            <person name="Meyerdierks A."/>
            <person name="Storesund J.E."/>
            <person name="Kallscheuer N."/>
            <person name="Luecker S."/>
            <person name="Lage O.M."/>
            <person name="Pohl T."/>
            <person name="Merkel B.J."/>
            <person name="Hornburger P."/>
            <person name="Mueller R.-W."/>
            <person name="Bruemmer F."/>
            <person name="Labrenz M."/>
            <person name="Spormann A.M."/>
            <person name="Op den Camp H."/>
            <person name="Overmann J."/>
            <person name="Amann R."/>
            <person name="Jetten M.S.M."/>
            <person name="Mascher T."/>
            <person name="Medema M.H."/>
            <person name="Devos D.P."/>
            <person name="Kaster A.-K."/>
            <person name="Ovreas L."/>
            <person name="Rohde M."/>
            <person name="Galperin M.Y."/>
            <person name="Jogler C."/>
        </authorList>
    </citation>
    <scope>NUCLEOTIDE SEQUENCE [LARGE SCALE GENOMIC DNA]</scope>
    <source>
        <strain evidence="4 5">Mal48</strain>
    </source>
</reference>
<dbReference type="InterPro" id="IPR013325">
    <property type="entry name" value="RNA_pol_sigma_r2"/>
</dbReference>
<sequence length="210" mass="24042">MIVCEPFDEEYVRLLLDGSEDEVKEGIELIHHHLRFGICGWLRERFPGLQSADLEEVWADVITGILEAKDFDPEQPLLPFLRAIAFRRATDRLRRQDARDRLVDAVGGFLRNTKIGGTWSELNQLERCEVMELIRKAISQLPNRQKLVMDVFVGDFPETASMPELQRLVSERAGKPETLAAVKRALQEARAKVRKLLVDKGYNFGKQGEL</sequence>
<dbReference type="Proteomes" id="UP000315724">
    <property type="component" value="Chromosome"/>
</dbReference>
<dbReference type="GO" id="GO:0016987">
    <property type="term" value="F:sigma factor activity"/>
    <property type="evidence" value="ECO:0007669"/>
    <property type="project" value="UniProtKB-KW"/>
</dbReference>
<accession>A0A517QQP2</accession>
<keyword evidence="1" id="KW-0805">Transcription regulation</keyword>
<keyword evidence="3" id="KW-0804">Transcription</keyword>
<dbReference type="KEGG" id="tpol:Mal48_32080"/>
<dbReference type="EMBL" id="CP036267">
    <property type="protein sequence ID" value="QDT33951.1"/>
    <property type="molecule type" value="Genomic_DNA"/>
</dbReference>
<evidence type="ECO:0000313" key="5">
    <source>
        <dbReference type="Proteomes" id="UP000315724"/>
    </source>
</evidence>
<evidence type="ECO:0000256" key="1">
    <source>
        <dbReference type="ARBA" id="ARBA00023015"/>
    </source>
</evidence>
<name>A0A517QQP2_9PLAN</name>
<dbReference type="InterPro" id="IPR039425">
    <property type="entry name" value="RNA_pol_sigma-70-like"/>
</dbReference>
<keyword evidence="5" id="KW-1185">Reference proteome</keyword>
<evidence type="ECO:0000313" key="4">
    <source>
        <dbReference type="EMBL" id="QDT33951.1"/>
    </source>
</evidence>
<dbReference type="PANTHER" id="PTHR43133:SF63">
    <property type="entry name" value="RNA POLYMERASE SIGMA FACTOR FECI-RELATED"/>
    <property type="match status" value="1"/>
</dbReference>
<evidence type="ECO:0000256" key="3">
    <source>
        <dbReference type="ARBA" id="ARBA00023163"/>
    </source>
</evidence>
<dbReference type="SUPFAM" id="SSF88946">
    <property type="entry name" value="Sigma2 domain of RNA polymerase sigma factors"/>
    <property type="match status" value="1"/>
</dbReference>
<dbReference type="Gene3D" id="1.10.1740.10">
    <property type="match status" value="1"/>
</dbReference>
<dbReference type="AlphaFoldDB" id="A0A517QQP2"/>
<proteinExistence type="predicted"/>
<organism evidence="4 5">
    <name type="scientific">Thalassoglobus polymorphus</name>
    <dbReference type="NCBI Taxonomy" id="2527994"/>
    <lineage>
        <taxon>Bacteria</taxon>
        <taxon>Pseudomonadati</taxon>
        <taxon>Planctomycetota</taxon>
        <taxon>Planctomycetia</taxon>
        <taxon>Planctomycetales</taxon>
        <taxon>Planctomycetaceae</taxon>
        <taxon>Thalassoglobus</taxon>
    </lineage>
</organism>
<gene>
    <name evidence="4" type="ORF">Mal48_32080</name>
</gene>
<evidence type="ECO:0000256" key="2">
    <source>
        <dbReference type="ARBA" id="ARBA00023082"/>
    </source>
</evidence>
<keyword evidence="2" id="KW-0731">Sigma factor</keyword>
<dbReference type="RefSeq" id="WP_197441729.1">
    <property type="nucleotide sequence ID" value="NZ_CP036267.1"/>
</dbReference>
<dbReference type="GO" id="GO:0006352">
    <property type="term" value="P:DNA-templated transcription initiation"/>
    <property type="evidence" value="ECO:0007669"/>
    <property type="project" value="InterPro"/>
</dbReference>
<dbReference type="PANTHER" id="PTHR43133">
    <property type="entry name" value="RNA POLYMERASE ECF-TYPE SIGMA FACTO"/>
    <property type="match status" value="1"/>
</dbReference>